<dbReference type="InParanoid" id="G3JE62"/>
<dbReference type="InterPro" id="IPR011009">
    <property type="entry name" value="Kinase-like_dom_sf"/>
</dbReference>
<dbReference type="SUPFAM" id="SSF56112">
    <property type="entry name" value="Protein kinase-like (PK-like)"/>
    <property type="match status" value="1"/>
</dbReference>
<organism evidence="2 3">
    <name type="scientific">Cordyceps militaris (strain CM01)</name>
    <name type="common">Caterpillar fungus</name>
    <dbReference type="NCBI Taxonomy" id="983644"/>
    <lineage>
        <taxon>Eukaryota</taxon>
        <taxon>Fungi</taxon>
        <taxon>Dikarya</taxon>
        <taxon>Ascomycota</taxon>
        <taxon>Pezizomycotina</taxon>
        <taxon>Sordariomycetes</taxon>
        <taxon>Hypocreomycetidae</taxon>
        <taxon>Hypocreales</taxon>
        <taxon>Cordycipitaceae</taxon>
        <taxon>Cordyceps</taxon>
    </lineage>
</organism>
<reference evidence="2 3" key="1">
    <citation type="journal article" date="2011" name="Genome Biol.">
        <title>Genome sequence of the insect pathogenic fungus Cordyceps militaris, a valued traditional Chinese medicine.</title>
        <authorList>
            <person name="Zheng P."/>
            <person name="Xia Y."/>
            <person name="Xiao G."/>
            <person name="Xiong C."/>
            <person name="Hu X."/>
            <person name="Zhang S."/>
            <person name="Zheng H."/>
            <person name="Huang Y."/>
            <person name="Zhou Y."/>
            <person name="Wang S."/>
            <person name="Zhao G.P."/>
            <person name="Liu X."/>
            <person name="St Leger R.J."/>
            <person name="Wang C."/>
        </authorList>
    </citation>
    <scope>NUCLEOTIDE SEQUENCE [LARGE SCALE GENOMIC DNA]</scope>
    <source>
        <strain evidence="2 3">CM01</strain>
    </source>
</reference>
<accession>G3JE62</accession>
<dbReference type="Proteomes" id="UP000001610">
    <property type="component" value="Unassembled WGS sequence"/>
</dbReference>
<dbReference type="GO" id="GO:0016301">
    <property type="term" value="F:kinase activity"/>
    <property type="evidence" value="ECO:0007669"/>
    <property type="project" value="UniProtKB-KW"/>
</dbReference>
<evidence type="ECO:0000259" key="1">
    <source>
        <dbReference type="Pfam" id="PF01636"/>
    </source>
</evidence>
<dbReference type="HOGENOM" id="CLU_030115_2_1_1"/>
<proteinExistence type="predicted"/>
<dbReference type="VEuPathDB" id="FungiDB:CCM_04259"/>
<evidence type="ECO:0000313" key="3">
    <source>
        <dbReference type="Proteomes" id="UP000001610"/>
    </source>
</evidence>
<dbReference type="OrthoDB" id="1929311at2759"/>
<dbReference type="GeneID" id="18166282"/>
<sequence length="484" mass="55388">MRFRALVLATWWSLSTLEFSDDLTTPFFILIEAVIMVSAYLLSQLTRWKPIYQYLSRLWRCVIPIRALADMERGADDSLFPPEWDAQAYLAAINDIDILQLASSYNMGKKCEEFGKRTRGSFNFCVFVVFPEDDTKWVVRFPICPLLHEPWRKLQSEAATLEYLQANTTIRVPGVKAHGDGAGLHPKSQAKFPFIILEYISGRPLEYSEILRSPPGALRPLFAELGDALSQLRALEFQYGGALMKDGTNGYTITSPNSIGLNSLQLKGLRSHTPRYTSALEFAMCHFKTLRQQFSLPSEEMEEYIAQREVFALQDFELRLYQFIDPALNLQPFVLSHGDLRPPNIIVNEDLSLAGIIDWEWSGTVPVQFFRPPLWLGGVDATSPRDMKYRSGYSELYDSLVDANKHPNASQTLASEWGPHLSSSLHLFLPAALLRTALFIDIYYMAIFPEFYKDCKRDDKLKDLYESCSKFREMVREQMETVCI</sequence>
<dbReference type="Gene3D" id="3.90.1200.10">
    <property type="match status" value="1"/>
</dbReference>
<keyword evidence="3" id="KW-1185">Reference proteome</keyword>
<dbReference type="AlphaFoldDB" id="G3JE62"/>
<name>G3JE62_CORMM</name>
<gene>
    <name evidence="2" type="ORF">CCM_04259</name>
</gene>
<dbReference type="Pfam" id="PF01636">
    <property type="entry name" value="APH"/>
    <property type="match status" value="1"/>
</dbReference>
<dbReference type="RefSeq" id="XP_006669470.1">
    <property type="nucleotide sequence ID" value="XM_006669407.1"/>
</dbReference>
<keyword evidence="2" id="KW-0808">Transferase</keyword>
<dbReference type="KEGG" id="cmt:CCM_04259"/>
<dbReference type="eggNOG" id="ENOG502SNEF">
    <property type="taxonomic scope" value="Eukaryota"/>
</dbReference>
<dbReference type="InterPro" id="IPR002575">
    <property type="entry name" value="Aminoglycoside_PTrfase"/>
</dbReference>
<dbReference type="PANTHER" id="PTHR21310">
    <property type="entry name" value="AMINOGLYCOSIDE PHOSPHOTRANSFERASE-RELATED-RELATED"/>
    <property type="match status" value="1"/>
</dbReference>
<evidence type="ECO:0000313" key="2">
    <source>
        <dbReference type="EMBL" id="EGX92887.1"/>
    </source>
</evidence>
<keyword evidence="2" id="KW-0418">Kinase</keyword>
<dbReference type="InterPro" id="IPR051678">
    <property type="entry name" value="AGP_Transferase"/>
</dbReference>
<feature type="domain" description="Aminoglycoside phosphotransferase" evidence="1">
    <location>
        <begin position="134"/>
        <end position="363"/>
    </location>
</feature>
<protein>
    <submittedName>
        <fullName evidence="2">Protein kinase-like domain</fullName>
    </submittedName>
</protein>
<dbReference type="EMBL" id="JH126401">
    <property type="protein sequence ID" value="EGX92887.1"/>
    <property type="molecule type" value="Genomic_DNA"/>
</dbReference>
<dbReference type="PANTHER" id="PTHR21310:SF37">
    <property type="entry name" value="AMINOGLYCOSIDE PHOSPHOTRANSFERASE DOMAIN-CONTAINING PROTEIN"/>
    <property type="match status" value="1"/>
</dbReference>